<feature type="transmembrane region" description="Helical" evidence="1">
    <location>
        <begin position="31"/>
        <end position="50"/>
    </location>
</feature>
<dbReference type="RefSeq" id="WP_117316645.1">
    <property type="nucleotide sequence ID" value="NZ_QQSW01000006.1"/>
</dbReference>
<feature type="transmembrane region" description="Helical" evidence="1">
    <location>
        <begin position="57"/>
        <end position="80"/>
    </location>
</feature>
<organism evidence="2 3">
    <name type="scientific">Chromatocurvus halotolerans</name>
    <dbReference type="NCBI Taxonomy" id="1132028"/>
    <lineage>
        <taxon>Bacteria</taxon>
        <taxon>Pseudomonadati</taxon>
        <taxon>Pseudomonadota</taxon>
        <taxon>Gammaproteobacteria</taxon>
        <taxon>Cellvibrionales</taxon>
        <taxon>Halieaceae</taxon>
        <taxon>Chromatocurvus</taxon>
    </lineage>
</organism>
<name>A0A4R2KX45_9GAMM</name>
<dbReference type="InterPro" id="IPR045708">
    <property type="entry name" value="DUF6064"/>
</dbReference>
<comment type="caution">
    <text evidence="2">The sequence shown here is derived from an EMBL/GenBank/DDBJ whole genome shotgun (WGS) entry which is preliminary data.</text>
</comment>
<feature type="transmembrane region" description="Helical" evidence="1">
    <location>
        <begin position="125"/>
        <end position="145"/>
    </location>
</feature>
<keyword evidence="1" id="KW-1133">Transmembrane helix</keyword>
<dbReference type="AlphaFoldDB" id="A0A4R2KX45"/>
<gene>
    <name evidence="2" type="ORF">EV688_101300</name>
</gene>
<sequence length="226" mass="24305">MNDLSSYAIADFVPFTAEVYFRLIERVSETWWPLHLLTLTAGLAAAGLAWSGQTRSVGGLMAAALAWVSVTFLLTGYASLNWAGSWFGWAFLLASALLLLSVLTQPAPCQMPARTLRRRDRVPRLAGLALTALGVPLYPLIAPLAGRDWSQAEVFGIHPDPTAVATLGIALLTLHGYRLWLTAIVPLLWCLVSALTLQVLQAPSPELLYAAIAVALLTCVKDTPLG</sequence>
<accession>A0A4R2KX45</accession>
<dbReference type="Pfam" id="PF19540">
    <property type="entry name" value="DUF6064"/>
    <property type="match status" value="1"/>
</dbReference>
<proteinExistence type="predicted"/>
<feature type="transmembrane region" description="Helical" evidence="1">
    <location>
        <begin position="86"/>
        <end position="104"/>
    </location>
</feature>
<dbReference type="OrthoDB" id="581693at2"/>
<reference evidence="2 3" key="1">
    <citation type="submission" date="2019-03" db="EMBL/GenBank/DDBJ databases">
        <title>Genomic Encyclopedia of Type Strains, Phase IV (KMG-IV): sequencing the most valuable type-strain genomes for metagenomic binning, comparative biology and taxonomic classification.</title>
        <authorList>
            <person name="Goeker M."/>
        </authorList>
    </citation>
    <scope>NUCLEOTIDE SEQUENCE [LARGE SCALE GENOMIC DNA]</scope>
    <source>
        <strain evidence="2 3">DSM 23344</strain>
    </source>
</reference>
<evidence type="ECO:0008006" key="4">
    <source>
        <dbReference type="Google" id="ProtNLM"/>
    </source>
</evidence>
<evidence type="ECO:0000313" key="3">
    <source>
        <dbReference type="Proteomes" id="UP000294980"/>
    </source>
</evidence>
<dbReference type="Proteomes" id="UP000294980">
    <property type="component" value="Unassembled WGS sequence"/>
</dbReference>
<evidence type="ECO:0000313" key="2">
    <source>
        <dbReference type="EMBL" id="TCO78483.1"/>
    </source>
</evidence>
<keyword evidence="1" id="KW-0472">Membrane</keyword>
<evidence type="ECO:0000256" key="1">
    <source>
        <dbReference type="SAM" id="Phobius"/>
    </source>
</evidence>
<keyword evidence="1" id="KW-0812">Transmembrane</keyword>
<protein>
    <recommendedName>
        <fullName evidence="4">MFS transporter permease</fullName>
    </recommendedName>
</protein>
<keyword evidence="3" id="KW-1185">Reference proteome</keyword>
<dbReference type="EMBL" id="SLWX01000001">
    <property type="protein sequence ID" value="TCO78483.1"/>
    <property type="molecule type" value="Genomic_DNA"/>
</dbReference>